<dbReference type="AlphaFoldDB" id="A0AAW2ZIT5"/>
<keyword evidence="2 5" id="KW-0812">Transmembrane</keyword>
<evidence type="ECO:0000256" key="4">
    <source>
        <dbReference type="ARBA" id="ARBA00023136"/>
    </source>
</evidence>
<keyword evidence="3 5" id="KW-1133">Transmembrane helix</keyword>
<evidence type="ECO:0000256" key="1">
    <source>
        <dbReference type="ARBA" id="ARBA00004141"/>
    </source>
</evidence>
<dbReference type="EMBL" id="JAOPGA020001455">
    <property type="protein sequence ID" value="KAL0488631.1"/>
    <property type="molecule type" value="Genomic_DNA"/>
</dbReference>
<evidence type="ECO:0000256" key="5">
    <source>
        <dbReference type="SAM" id="Phobius"/>
    </source>
</evidence>
<evidence type="ECO:0000256" key="3">
    <source>
        <dbReference type="ARBA" id="ARBA00022989"/>
    </source>
</evidence>
<dbReference type="InterPro" id="IPR029052">
    <property type="entry name" value="Metallo-depent_PP-like"/>
</dbReference>
<dbReference type="PANTHER" id="PTHR13315">
    <property type="entry name" value="METALLO PHOSPHOESTERASE RELATED"/>
    <property type="match status" value="1"/>
</dbReference>
<dbReference type="Proteomes" id="UP001431209">
    <property type="component" value="Unassembled WGS sequence"/>
</dbReference>
<organism evidence="7 8">
    <name type="scientific">Acrasis kona</name>
    <dbReference type="NCBI Taxonomy" id="1008807"/>
    <lineage>
        <taxon>Eukaryota</taxon>
        <taxon>Discoba</taxon>
        <taxon>Heterolobosea</taxon>
        <taxon>Tetramitia</taxon>
        <taxon>Eutetramitia</taxon>
        <taxon>Acrasidae</taxon>
        <taxon>Acrasis</taxon>
    </lineage>
</organism>
<protein>
    <recommendedName>
        <fullName evidence="6">Calcineurin-like phosphoesterase domain-containing protein</fullName>
    </recommendedName>
</protein>
<dbReference type="GO" id="GO:0016787">
    <property type="term" value="F:hydrolase activity"/>
    <property type="evidence" value="ECO:0007669"/>
    <property type="project" value="InterPro"/>
</dbReference>
<keyword evidence="4 5" id="KW-0472">Membrane</keyword>
<keyword evidence="8" id="KW-1185">Reference proteome</keyword>
<evidence type="ECO:0000313" key="8">
    <source>
        <dbReference type="Proteomes" id="UP001431209"/>
    </source>
</evidence>
<dbReference type="GO" id="GO:0016020">
    <property type="term" value="C:membrane"/>
    <property type="evidence" value="ECO:0007669"/>
    <property type="project" value="UniProtKB-SubCell"/>
</dbReference>
<proteinExistence type="predicted"/>
<feature type="transmembrane region" description="Helical" evidence="5">
    <location>
        <begin position="325"/>
        <end position="352"/>
    </location>
</feature>
<feature type="transmembrane region" description="Helical" evidence="5">
    <location>
        <begin position="9"/>
        <end position="28"/>
    </location>
</feature>
<dbReference type="PANTHER" id="PTHR13315:SF1">
    <property type="entry name" value="PROTEIN TED1"/>
    <property type="match status" value="1"/>
</dbReference>
<gene>
    <name evidence="7" type="ORF">AKO1_015675</name>
</gene>
<feature type="domain" description="Calcineurin-like phosphoesterase" evidence="6">
    <location>
        <begin position="42"/>
        <end position="270"/>
    </location>
</feature>
<evidence type="ECO:0000256" key="2">
    <source>
        <dbReference type="ARBA" id="ARBA00022692"/>
    </source>
</evidence>
<dbReference type="SUPFAM" id="SSF56300">
    <property type="entry name" value="Metallo-dependent phosphatases"/>
    <property type="match status" value="1"/>
</dbReference>
<comment type="subcellular location">
    <subcellularLocation>
        <location evidence="1">Membrane</location>
        <topology evidence="1">Multi-pass membrane protein</topology>
    </subcellularLocation>
</comment>
<dbReference type="Pfam" id="PF00149">
    <property type="entry name" value="Metallophos"/>
    <property type="match status" value="1"/>
</dbReference>
<dbReference type="InterPro" id="IPR033308">
    <property type="entry name" value="PGAP5/Cdc1/Ted1"/>
</dbReference>
<evidence type="ECO:0000259" key="6">
    <source>
        <dbReference type="Pfam" id="PF00149"/>
    </source>
</evidence>
<dbReference type="InterPro" id="IPR004843">
    <property type="entry name" value="Calcineurin-like_PHP"/>
</dbReference>
<comment type="caution">
    <text evidence="7">The sequence shown here is derived from an EMBL/GenBank/DDBJ whole genome shotgun (WGS) entry which is preliminary data.</text>
</comment>
<dbReference type="Gene3D" id="3.60.21.10">
    <property type="match status" value="1"/>
</dbReference>
<dbReference type="GO" id="GO:0006506">
    <property type="term" value="P:GPI anchor biosynthetic process"/>
    <property type="evidence" value="ECO:0007669"/>
    <property type="project" value="InterPro"/>
</dbReference>
<dbReference type="GO" id="GO:0005783">
    <property type="term" value="C:endoplasmic reticulum"/>
    <property type="evidence" value="ECO:0007669"/>
    <property type="project" value="TreeGrafter"/>
</dbReference>
<sequence>MKIFNFLKVLTWVILVFVPIYLLSYSIFSPFSCGWSISNSKRIVLVADPQMEGDSRVLHQGWYGQLNNDFNDWYFWLIMRNVYYFMRPDYVFTMGDVFSSQYIDMDEFGHRLSRFNKIFGSNFREPKGSIKLVNLTGNHDVGYGDDLPLYRLSNFERHFGQQNTVRDFAGHKLVTINSLTLDGTRDHSIKQGTWDFLENTAKQLKSDDKVLLFIHVPLHKPKGACYDPPNIIMNHDNSAPIEQTMVSESSSRAVLSKLKPKYIFTGHDHVGCVYKHSQTNTTEYTVRTIMGDHGGNIGLFEFTENSDGTHSYKYKDCRYFETTTIWIYIITALVWTILALITWLIMSIVALFTSSKVKKD</sequence>
<name>A0AAW2ZIT5_9EUKA</name>
<accession>A0AAW2ZIT5</accession>
<reference evidence="7 8" key="1">
    <citation type="submission" date="2024-03" db="EMBL/GenBank/DDBJ databases">
        <title>The Acrasis kona genome and developmental transcriptomes reveal deep origins of eukaryotic multicellular pathways.</title>
        <authorList>
            <person name="Sheikh S."/>
            <person name="Fu C.-J."/>
            <person name="Brown M.W."/>
            <person name="Baldauf S.L."/>
        </authorList>
    </citation>
    <scope>NUCLEOTIDE SEQUENCE [LARGE SCALE GENOMIC DNA]</scope>
    <source>
        <strain evidence="7 8">ATCC MYA-3509</strain>
    </source>
</reference>
<evidence type="ECO:0000313" key="7">
    <source>
        <dbReference type="EMBL" id="KAL0488631.1"/>
    </source>
</evidence>